<evidence type="ECO:0000259" key="7">
    <source>
        <dbReference type="Pfam" id="PF01425"/>
    </source>
</evidence>
<evidence type="ECO:0000256" key="6">
    <source>
        <dbReference type="PIRSR" id="PIRSR001221-2"/>
    </source>
</evidence>
<dbReference type="InterPro" id="IPR036928">
    <property type="entry name" value="AS_sf"/>
</dbReference>
<dbReference type="InterPro" id="IPR023631">
    <property type="entry name" value="Amidase_dom"/>
</dbReference>
<feature type="binding site" evidence="6">
    <location>
        <position position="208"/>
    </location>
    <ligand>
        <name>substrate</name>
    </ligand>
</feature>
<feature type="active site" description="Acyl-ester intermediate" evidence="5">
    <location>
        <position position="232"/>
    </location>
</feature>
<dbReference type="PROSITE" id="PS00571">
    <property type="entry name" value="AMIDASES"/>
    <property type="match status" value="1"/>
</dbReference>
<dbReference type="SUPFAM" id="SSF75304">
    <property type="entry name" value="Amidase signature (AS) enzymes"/>
    <property type="match status" value="1"/>
</dbReference>
<feature type="binding site" evidence="6">
    <location>
        <begin position="229"/>
        <end position="232"/>
    </location>
    <ligand>
        <name>substrate</name>
    </ligand>
</feature>
<dbReference type="Gene3D" id="3.90.1300.10">
    <property type="entry name" value="Amidase signature (AS) domain"/>
    <property type="match status" value="1"/>
</dbReference>
<evidence type="ECO:0000256" key="1">
    <source>
        <dbReference type="ARBA" id="ARBA00001311"/>
    </source>
</evidence>
<dbReference type="EMBL" id="JAVRRL010000051">
    <property type="protein sequence ID" value="KAK5110257.1"/>
    <property type="molecule type" value="Genomic_DNA"/>
</dbReference>
<dbReference type="PANTHER" id="PTHR46072">
    <property type="entry name" value="AMIDASE-RELATED-RELATED"/>
    <property type="match status" value="1"/>
</dbReference>
<feature type="domain" description="Amidase" evidence="7">
    <location>
        <begin position="77"/>
        <end position="557"/>
    </location>
</feature>
<feature type="active site" description="Charge relay system" evidence="5">
    <location>
        <position position="208"/>
    </location>
</feature>
<evidence type="ECO:0000313" key="9">
    <source>
        <dbReference type="Proteomes" id="UP001310890"/>
    </source>
</evidence>
<comment type="caution">
    <text evidence="8">The sequence shown here is derived from an EMBL/GenBank/DDBJ whole genome shotgun (WGS) entry which is preliminary data.</text>
</comment>
<name>A0AAN7YQ46_9PEZI</name>
<evidence type="ECO:0000256" key="4">
    <source>
        <dbReference type="ARBA" id="ARBA00022801"/>
    </source>
</evidence>
<gene>
    <name evidence="8" type="ORF">LTR62_006110</name>
</gene>
<evidence type="ECO:0000313" key="8">
    <source>
        <dbReference type="EMBL" id="KAK5110257.1"/>
    </source>
</evidence>
<keyword evidence="4" id="KW-0378">Hydrolase</keyword>
<dbReference type="PIRSF" id="PIRSF001221">
    <property type="entry name" value="Amidase_fungi"/>
    <property type="match status" value="1"/>
</dbReference>
<dbReference type="AlphaFoldDB" id="A0AAN7YQ46"/>
<dbReference type="InterPro" id="IPR020556">
    <property type="entry name" value="Amidase_CS"/>
</dbReference>
<protein>
    <recommendedName>
        <fullName evidence="3">amidase</fullName>
        <ecNumber evidence="3">3.5.1.4</ecNumber>
    </recommendedName>
</protein>
<feature type="active site" description="Charge relay system" evidence="5">
    <location>
        <position position="133"/>
    </location>
</feature>
<evidence type="ECO:0000256" key="3">
    <source>
        <dbReference type="ARBA" id="ARBA00012922"/>
    </source>
</evidence>
<dbReference type="PANTHER" id="PTHR46072:SF4">
    <property type="entry name" value="AMIDASE C550.07-RELATED"/>
    <property type="match status" value="1"/>
</dbReference>
<organism evidence="8 9">
    <name type="scientific">Meristemomyces frigidus</name>
    <dbReference type="NCBI Taxonomy" id="1508187"/>
    <lineage>
        <taxon>Eukaryota</taxon>
        <taxon>Fungi</taxon>
        <taxon>Dikarya</taxon>
        <taxon>Ascomycota</taxon>
        <taxon>Pezizomycotina</taxon>
        <taxon>Dothideomycetes</taxon>
        <taxon>Dothideomycetidae</taxon>
        <taxon>Mycosphaerellales</taxon>
        <taxon>Teratosphaeriaceae</taxon>
        <taxon>Meristemomyces</taxon>
    </lineage>
</organism>
<dbReference type="Proteomes" id="UP001310890">
    <property type="component" value="Unassembled WGS sequence"/>
</dbReference>
<dbReference type="EC" id="3.5.1.4" evidence="3"/>
<proteinExistence type="inferred from homology"/>
<evidence type="ECO:0000256" key="2">
    <source>
        <dbReference type="ARBA" id="ARBA00009199"/>
    </source>
</evidence>
<dbReference type="Pfam" id="PF01425">
    <property type="entry name" value="Amidase"/>
    <property type="match status" value="1"/>
</dbReference>
<evidence type="ECO:0000256" key="5">
    <source>
        <dbReference type="PIRSR" id="PIRSR001221-1"/>
    </source>
</evidence>
<feature type="binding site" evidence="6">
    <location>
        <position position="182"/>
    </location>
    <ligand>
        <name>substrate</name>
    </ligand>
</feature>
<accession>A0AAN7YQ46</accession>
<comment type="catalytic activity">
    <reaction evidence="1">
        <text>a monocarboxylic acid amide + H2O = a monocarboxylate + NH4(+)</text>
        <dbReference type="Rhea" id="RHEA:12020"/>
        <dbReference type="ChEBI" id="CHEBI:15377"/>
        <dbReference type="ChEBI" id="CHEBI:28938"/>
        <dbReference type="ChEBI" id="CHEBI:35757"/>
        <dbReference type="ChEBI" id="CHEBI:83628"/>
        <dbReference type="EC" id="3.5.1.4"/>
    </reaction>
</comment>
<reference evidence="8" key="1">
    <citation type="submission" date="2023-08" db="EMBL/GenBank/DDBJ databases">
        <title>Black Yeasts Isolated from many extreme environments.</title>
        <authorList>
            <person name="Coleine C."/>
            <person name="Stajich J.E."/>
            <person name="Selbmann L."/>
        </authorList>
    </citation>
    <scope>NUCLEOTIDE SEQUENCE</scope>
    <source>
        <strain evidence="8">CCFEE 5401</strain>
    </source>
</reference>
<sequence>MAKTQTSWQDAAASMVEHLNKTIDEIRPKVPAVPETLPTNVTGVPSKLLPEDVVKVTETPPQVLIAKLASGELTSLDVTSAYLQRAGLASKLANCATELLSERAVARAKYLDAYFAEHKKPIGPMHGLPISVKEHIGMKGLDLNAGFVSWVGTIAEDDALILKLLWNAGCVFYVRTTEPQALMHLETDNNIYGTTVNPYNRDLTSGGSSGGEGALLGLKGSCLGIGSDIGGSIRSPAANNGVFGLRPTSHRLPVSGWTATMLGAEHIIPVIGPLSTSLEGIKLFCKTLIDQQPWLYEAACVQLPWKDSSEGRLLRKTASGQRKLRVGVLADDGVVKPHPPILRGIEHIVSKLKEHPDIEVVDFPPYKHEEAWRVISSLYFADGGEEEKTAINASGEPMLPLTNFILTDNPNRKELTIPELWRLTKDREAYKANYLQHWQSINTSLPAPGEAISVGVDVTRELDKTVDVILTPTGPGCAPPHNCSRYWCYTSQWNLLDYPALVFPTGLQVGKQDEVEKGYVARNEEDGYNYELYTPERYVDAPISLQLVGRRYEEEKLIQALEFITEVAQLPLSS</sequence>
<comment type="similarity">
    <text evidence="2">Belongs to the amidase family.</text>
</comment>
<dbReference type="GO" id="GO:0004040">
    <property type="term" value="F:amidase activity"/>
    <property type="evidence" value="ECO:0007669"/>
    <property type="project" value="UniProtKB-EC"/>
</dbReference>